<sequence length="177" mass="18920">MEYVYASQEAISLIPLCLSLSLPTRSGTHGASAVAEKWVAATNTKCPPEEWRTRGHTASPPITGATLSHKPHGDSQCSPAFVRPRAKAPPPAIRLGLARAHDARVHTQQLSLDADTFTLTLALRRQHDPLACFTCPAPTTPIPPRSSKGTRTTLRLHGHSGLAHSDGAAGGYTHTWN</sequence>
<protein>
    <submittedName>
        <fullName evidence="1">Uncharacterized protein</fullName>
    </submittedName>
</protein>
<dbReference type="GeneID" id="40316469"/>
<dbReference type="RefSeq" id="XP_029230208.1">
    <property type="nucleotide sequence ID" value="XM_029369781.1"/>
</dbReference>
<gene>
    <name evidence="1" type="ORF">Tco025E_02858</name>
</gene>
<proteinExistence type="predicted"/>
<evidence type="ECO:0000313" key="2">
    <source>
        <dbReference type="Proteomes" id="UP000284403"/>
    </source>
</evidence>
<keyword evidence="2" id="KW-1185">Reference proteome</keyword>
<accession>A0A3R7N112</accession>
<feature type="non-terminal residue" evidence="1">
    <location>
        <position position="177"/>
    </location>
</feature>
<organism evidence="1 2">
    <name type="scientific">Trypanosoma conorhini</name>
    <dbReference type="NCBI Taxonomy" id="83891"/>
    <lineage>
        <taxon>Eukaryota</taxon>
        <taxon>Discoba</taxon>
        <taxon>Euglenozoa</taxon>
        <taxon>Kinetoplastea</taxon>
        <taxon>Metakinetoplastina</taxon>
        <taxon>Trypanosomatida</taxon>
        <taxon>Trypanosomatidae</taxon>
        <taxon>Trypanosoma</taxon>
    </lineage>
</organism>
<dbReference type="EMBL" id="MKKU01000115">
    <property type="protein sequence ID" value="RNF23636.1"/>
    <property type="molecule type" value="Genomic_DNA"/>
</dbReference>
<dbReference type="AlphaFoldDB" id="A0A3R7N112"/>
<name>A0A3R7N112_9TRYP</name>
<reference evidence="1 2" key="1">
    <citation type="journal article" date="2018" name="BMC Genomics">
        <title>Genomic comparison of Trypanosoma conorhini and Trypanosoma rangeli to Trypanosoma cruzi strains of high and low virulence.</title>
        <authorList>
            <person name="Bradwell K.R."/>
            <person name="Koparde V.N."/>
            <person name="Matveyev A.V."/>
            <person name="Serrano M.G."/>
            <person name="Alves J.M."/>
            <person name="Parikh H."/>
            <person name="Huang B."/>
            <person name="Lee V."/>
            <person name="Espinosa-Alvarez O."/>
            <person name="Ortiz P.A."/>
            <person name="Costa-Martins A.G."/>
            <person name="Teixeira M.M."/>
            <person name="Buck G.A."/>
        </authorList>
    </citation>
    <scope>NUCLEOTIDE SEQUENCE [LARGE SCALE GENOMIC DNA]</scope>
    <source>
        <strain evidence="1 2">025E</strain>
    </source>
</reference>
<comment type="caution">
    <text evidence="1">The sequence shown here is derived from an EMBL/GenBank/DDBJ whole genome shotgun (WGS) entry which is preliminary data.</text>
</comment>
<dbReference type="Proteomes" id="UP000284403">
    <property type="component" value="Unassembled WGS sequence"/>
</dbReference>
<evidence type="ECO:0000313" key="1">
    <source>
        <dbReference type="EMBL" id="RNF23636.1"/>
    </source>
</evidence>